<dbReference type="InterPro" id="IPR050490">
    <property type="entry name" value="Bact_solute-bd_prot1"/>
</dbReference>
<sequence>MISQRQEALGQLENQMRTGRITRRSFMARATALGLSAGAALAFLEGCGGSPSASGPSGSVTYWNLFGGGDGVRMVQMQDDFTKQYPNINLKAVTLAWGQPYYTKVAMSAAGGRAPDVGISHISRVATYAQIGFLDAFDLNELAKVGITEDKFLPELWQKGLYNNKLYAIPLDTHPFVMYYNTDVCKKADLLDADGNLKPMQGPDELIAAFKAAQKVTGYWGLVFLSTWRLFNALYAGQLKGTYLTPDSKEINIDDDKALKALDLMADLTLKSKVCPPIGDSVATFGSGRSGFYWNGEWEVSTFITQKTPFSMVPFPNFFGSLGTHADLHSFILPHQDNPQNRDATYLFISSLLKDSYVWAQGGHIPAYLPVTESEQYKQLKPQSNYAGVAKEVVLDPPAWFSGSGSQFESQGEAAFLAVMSGQMTGKEGLQQFKKALQKLLDTPSPVI</sequence>
<evidence type="ECO:0000313" key="1">
    <source>
        <dbReference type="EMBL" id="GHO91608.1"/>
    </source>
</evidence>
<dbReference type="Gene3D" id="3.40.190.10">
    <property type="entry name" value="Periplasmic binding protein-like II"/>
    <property type="match status" value="1"/>
</dbReference>
<dbReference type="SUPFAM" id="SSF53850">
    <property type="entry name" value="Periplasmic binding protein-like II"/>
    <property type="match status" value="1"/>
</dbReference>
<protein>
    <submittedName>
        <fullName evidence="1">ABC transporter substrate-binding protein</fullName>
    </submittedName>
</protein>
<accession>A0A8J3IDP1</accession>
<proteinExistence type="predicted"/>
<dbReference type="PANTHER" id="PTHR43649">
    <property type="entry name" value="ARABINOSE-BINDING PROTEIN-RELATED"/>
    <property type="match status" value="1"/>
</dbReference>
<gene>
    <name evidence="1" type="ORF">KSF_016560</name>
</gene>
<dbReference type="Pfam" id="PF13416">
    <property type="entry name" value="SBP_bac_8"/>
    <property type="match status" value="1"/>
</dbReference>
<dbReference type="AlphaFoldDB" id="A0A8J3IDP1"/>
<name>A0A8J3IDP1_9CHLR</name>
<reference evidence="1" key="1">
    <citation type="submission" date="2020-10" db="EMBL/GenBank/DDBJ databases">
        <title>Taxonomic study of unclassified bacteria belonging to the class Ktedonobacteria.</title>
        <authorList>
            <person name="Yabe S."/>
            <person name="Wang C.M."/>
            <person name="Zheng Y."/>
            <person name="Sakai Y."/>
            <person name="Cavaletti L."/>
            <person name="Monciardini P."/>
            <person name="Donadio S."/>
        </authorList>
    </citation>
    <scope>NUCLEOTIDE SEQUENCE</scope>
    <source>
        <strain evidence="1">ID150040</strain>
    </source>
</reference>
<keyword evidence="2" id="KW-1185">Reference proteome</keyword>
<dbReference type="RefSeq" id="WP_220202494.1">
    <property type="nucleotide sequence ID" value="NZ_BNJK01000001.1"/>
</dbReference>
<dbReference type="PANTHER" id="PTHR43649:SF14">
    <property type="entry name" value="BLR3389 PROTEIN"/>
    <property type="match status" value="1"/>
</dbReference>
<dbReference type="InterPro" id="IPR006311">
    <property type="entry name" value="TAT_signal"/>
</dbReference>
<dbReference type="PROSITE" id="PS51318">
    <property type="entry name" value="TAT"/>
    <property type="match status" value="1"/>
</dbReference>
<dbReference type="Proteomes" id="UP000597444">
    <property type="component" value="Unassembled WGS sequence"/>
</dbReference>
<comment type="caution">
    <text evidence="1">The sequence shown here is derived from an EMBL/GenBank/DDBJ whole genome shotgun (WGS) entry which is preliminary data.</text>
</comment>
<evidence type="ECO:0000313" key="2">
    <source>
        <dbReference type="Proteomes" id="UP000597444"/>
    </source>
</evidence>
<dbReference type="InterPro" id="IPR006059">
    <property type="entry name" value="SBP"/>
</dbReference>
<organism evidence="1 2">
    <name type="scientific">Reticulibacter mediterranei</name>
    <dbReference type="NCBI Taxonomy" id="2778369"/>
    <lineage>
        <taxon>Bacteria</taxon>
        <taxon>Bacillati</taxon>
        <taxon>Chloroflexota</taxon>
        <taxon>Ktedonobacteria</taxon>
        <taxon>Ktedonobacterales</taxon>
        <taxon>Reticulibacteraceae</taxon>
        <taxon>Reticulibacter</taxon>
    </lineage>
</organism>
<dbReference type="EMBL" id="BNJK01000001">
    <property type="protein sequence ID" value="GHO91608.1"/>
    <property type="molecule type" value="Genomic_DNA"/>
</dbReference>